<dbReference type="Gene3D" id="3.30.70.270">
    <property type="match status" value="1"/>
</dbReference>
<accession>A0A6N7W3T1</accession>
<dbReference type="GeneID" id="86053991"/>
<organism evidence="1 2">
    <name type="scientific">Eisenbergiella porci</name>
    <dbReference type="NCBI Taxonomy" id="2652274"/>
    <lineage>
        <taxon>Bacteria</taxon>
        <taxon>Bacillati</taxon>
        <taxon>Bacillota</taxon>
        <taxon>Clostridia</taxon>
        <taxon>Lachnospirales</taxon>
        <taxon>Lachnospiraceae</taxon>
        <taxon>Eisenbergiella</taxon>
    </lineage>
</organism>
<sequence>MSTLSAQYAGGICRYILLEDRDLGELACKGVLRAVADAAREILSDTGDGSFLARYDESIFFLACGCISHEELQNRLLELVRQASCLPVLFHGKPVPPRLSAGFLTCPPGKYHIFRECGKPNNYAEEQRPPAPDEYLQAGAMLMEVRRLLDAAGHQPSGIAGRIL</sequence>
<dbReference type="RefSeq" id="WP_154464949.1">
    <property type="nucleotide sequence ID" value="NZ_JAXDZL010000028.1"/>
</dbReference>
<evidence type="ECO:0000313" key="1">
    <source>
        <dbReference type="EMBL" id="MSS89202.1"/>
    </source>
</evidence>
<dbReference type="AlphaFoldDB" id="A0A6N7W3T1"/>
<proteinExistence type="predicted"/>
<name>A0A6N7W3T1_9FIRM</name>
<reference evidence="1 2" key="1">
    <citation type="submission" date="2019-08" db="EMBL/GenBank/DDBJ databases">
        <title>In-depth cultivation of the pig gut microbiome towards novel bacterial diversity and tailored functional studies.</title>
        <authorList>
            <person name="Wylensek D."/>
            <person name="Hitch T.C.A."/>
            <person name="Clavel T."/>
        </authorList>
    </citation>
    <scope>NUCLEOTIDE SEQUENCE [LARGE SCALE GENOMIC DNA]</scope>
    <source>
        <strain evidence="1 2">WCA-389-WT-23B</strain>
    </source>
</reference>
<evidence type="ECO:0008006" key="3">
    <source>
        <dbReference type="Google" id="ProtNLM"/>
    </source>
</evidence>
<comment type="caution">
    <text evidence="1">The sequence shown here is derived from an EMBL/GenBank/DDBJ whole genome shotgun (WGS) entry which is preliminary data.</text>
</comment>
<keyword evidence="2" id="KW-1185">Reference proteome</keyword>
<dbReference type="Proteomes" id="UP000436047">
    <property type="component" value="Unassembled WGS sequence"/>
</dbReference>
<protein>
    <recommendedName>
        <fullName evidence="3">GGDEF domain-containing protein</fullName>
    </recommendedName>
</protein>
<gene>
    <name evidence="1" type="ORF">FYJ45_13100</name>
</gene>
<dbReference type="InterPro" id="IPR043128">
    <property type="entry name" value="Rev_trsase/Diguanyl_cyclase"/>
</dbReference>
<dbReference type="EMBL" id="VUMI01000019">
    <property type="protein sequence ID" value="MSS89202.1"/>
    <property type="molecule type" value="Genomic_DNA"/>
</dbReference>
<evidence type="ECO:0000313" key="2">
    <source>
        <dbReference type="Proteomes" id="UP000436047"/>
    </source>
</evidence>